<keyword evidence="1" id="KW-0812">Transmembrane</keyword>
<protein>
    <recommendedName>
        <fullName evidence="4">DUF4340 domain-containing protein</fullName>
    </recommendedName>
</protein>
<keyword evidence="3" id="KW-1185">Reference proteome</keyword>
<proteinExistence type="predicted"/>
<organism evidence="2 3">
    <name type="scientific">Pseudomonas schmalbachii</name>
    <dbReference type="NCBI Taxonomy" id="2816993"/>
    <lineage>
        <taxon>Bacteria</taxon>
        <taxon>Pseudomonadati</taxon>
        <taxon>Pseudomonadota</taxon>
        <taxon>Gammaproteobacteria</taxon>
        <taxon>Pseudomonadales</taxon>
        <taxon>Pseudomonadaceae</taxon>
        <taxon>Pseudomonas</taxon>
    </lineage>
</organism>
<reference evidence="2 3" key="1">
    <citation type="submission" date="2020-12" db="EMBL/GenBank/DDBJ databases">
        <title>Pseudomonas schmalbachii sp. nov. isolated from millipede gut.</title>
        <authorList>
            <person name="Shelomi M."/>
        </authorList>
    </citation>
    <scope>NUCLEOTIDE SEQUENCE [LARGE SCALE GENOMIC DNA]</scope>
    <source>
        <strain evidence="2 3">Milli4</strain>
    </source>
</reference>
<gene>
    <name evidence="2" type="ORF">JFY56_22355</name>
</gene>
<accession>A0ABS3TWE9</accession>
<dbReference type="Proteomes" id="UP000669060">
    <property type="component" value="Unassembled WGS sequence"/>
</dbReference>
<dbReference type="RefSeq" id="WP_208316355.1">
    <property type="nucleotide sequence ID" value="NZ_JAELYA010000010.1"/>
</dbReference>
<evidence type="ECO:0000313" key="3">
    <source>
        <dbReference type="Proteomes" id="UP000669060"/>
    </source>
</evidence>
<comment type="caution">
    <text evidence="2">The sequence shown here is derived from an EMBL/GenBank/DDBJ whole genome shotgun (WGS) entry which is preliminary data.</text>
</comment>
<evidence type="ECO:0000256" key="1">
    <source>
        <dbReference type="SAM" id="Phobius"/>
    </source>
</evidence>
<dbReference type="EMBL" id="JAELYA010000010">
    <property type="protein sequence ID" value="MBO3277968.1"/>
    <property type="molecule type" value="Genomic_DNA"/>
</dbReference>
<keyword evidence="1" id="KW-0472">Membrane</keyword>
<keyword evidence="1" id="KW-1133">Transmembrane helix</keyword>
<evidence type="ECO:0008006" key="4">
    <source>
        <dbReference type="Google" id="ProtNLM"/>
    </source>
</evidence>
<feature type="transmembrane region" description="Helical" evidence="1">
    <location>
        <begin position="9"/>
        <end position="27"/>
    </location>
</feature>
<evidence type="ECO:0000313" key="2">
    <source>
        <dbReference type="EMBL" id="MBO3277968.1"/>
    </source>
</evidence>
<sequence length="206" mass="22337">MPRLRPSHGLFFLVIAVLAFAIGLWFARSSAPLKPPAWLADWQREVLAPLADDSLTLGQLHARQPGELWLTTDAEGAELSYRGELDTDEGAWRMEAELALSAEERNSLQQATGIAPGSPAQALSKQMLEQLSGKPVASIALAPTEDLAIGHLAAAFGQPRVTLQTDDGEAWVYPDRGLTLLHKDGALQWLRVVPRKAFTKPEQTGG</sequence>
<name>A0ABS3TWE9_9PSED</name>